<evidence type="ECO:0000313" key="4">
    <source>
        <dbReference type="Proteomes" id="UP000002051"/>
    </source>
</evidence>
<evidence type="ECO:0000256" key="1">
    <source>
        <dbReference type="SAM" id="MobiDB-lite"/>
    </source>
</evidence>
<keyword evidence="4" id="KW-1185">Reference proteome</keyword>
<dbReference type="Proteomes" id="UP000002051">
    <property type="component" value="Chromosome 6"/>
</dbReference>
<proteinExistence type="predicted"/>
<dbReference type="AlphaFoldDB" id="A0A072UBC6"/>
<organism evidence="2 4">
    <name type="scientific">Medicago truncatula</name>
    <name type="common">Barrel medic</name>
    <name type="synonym">Medicago tribuloides</name>
    <dbReference type="NCBI Taxonomy" id="3880"/>
    <lineage>
        <taxon>Eukaryota</taxon>
        <taxon>Viridiplantae</taxon>
        <taxon>Streptophyta</taxon>
        <taxon>Embryophyta</taxon>
        <taxon>Tracheophyta</taxon>
        <taxon>Spermatophyta</taxon>
        <taxon>Magnoliopsida</taxon>
        <taxon>eudicotyledons</taxon>
        <taxon>Gunneridae</taxon>
        <taxon>Pentapetalae</taxon>
        <taxon>rosids</taxon>
        <taxon>fabids</taxon>
        <taxon>Fabales</taxon>
        <taxon>Fabaceae</taxon>
        <taxon>Papilionoideae</taxon>
        <taxon>50 kb inversion clade</taxon>
        <taxon>NPAAA clade</taxon>
        <taxon>Hologalegina</taxon>
        <taxon>IRL clade</taxon>
        <taxon>Trifolieae</taxon>
        <taxon>Medicago</taxon>
    </lineage>
</organism>
<feature type="compositionally biased region" description="Polar residues" evidence="1">
    <location>
        <begin position="78"/>
        <end position="95"/>
    </location>
</feature>
<reference evidence="2 4" key="2">
    <citation type="journal article" date="2014" name="BMC Genomics">
        <title>An improved genome release (version Mt4.0) for the model legume Medicago truncatula.</title>
        <authorList>
            <person name="Tang H."/>
            <person name="Krishnakumar V."/>
            <person name="Bidwell S."/>
            <person name="Rosen B."/>
            <person name="Chan A."/>
            <person name="Zhou S."/>
            <person name="Gentzbittel L."/>
            <person name="Childs K.L."/>
            <person name="Yandell M."/>
            <person name="Gundlach H."/>
            <person name="Mayer K.F."/>
            <person name="Schwartz D.C."/>
            <person name="Town C.D."/>
        </authorList>
    </citation>
    <scope>GENOME REANNOTATION</scope>
    <source>
        <strain evidence="2">A17</strain>
        <strain evidence="3 4">cv. Jemalong A17</strain>
    </source>
</reference>
<dbReference type="EnsemblPlants" id="KEH26348">
    <property type="protein sequence ID" value="KEH26348"/>
    <property type="gene ID" value="MTR_6g453310"/>
</dbReference>
<feature type="compositionally biased region" description="Basic and acidic residues" evidence="1">
    <location>
        <begin position="65"/>
        <end position="77"/>
    </location>
</feature>
<protein>
    <submittedName>
        <fullName evidence="2 3">Uncharacterized protein</fullName>
    </submittedName>
</protein>
<name>A0A072UBC6_MEDTR</name>
<feature type="region of interest" description="Disordered" evidence="1">
    <location>
        <begin position="38"/>
        <end position="132"/>
    </location>
</feature>
<accession>A0A072UBC6</accession>
<dbReference type="HOGENOM" id="CLU_974438_0_0_1"/>
<evidence type="ECO:0000313" key="3">
    <source>
        <dbReference type="EnsemblPlants" id="KEH26348"/>
    </source>
</evidence>
<feature type="compositionally biased region" description="Acidic residues" evidence="1">
    <location>
        <begin position="118"/>
        <end position="127"/>
    </location>
</feature>
<dbReference type="EMBL" id="CM001222">
    <property type="protein sequence ID" value="KEH26348.1"/>
    <property type="molecule type" value="Genomic_DNA"/>
</dbReference>
<reference evidence="2 4" key="1">
    <citation type="journal article" date="2011" name="Nature">
        <title>The Medicago genome provides insight into the evolution of rhizobial symbioses.</title>
        <authorList>
            <person name="Young N.D."/>
            <person name="Debelle F."/>
            <person name="Oldroyd G.E."/>
            <person name="Geurts R."/>
            <person name="Cannon S.B."/>
            <person name="Udvardi M.K."/>
            <person name="Benedito V.A."/>
            <person name="Mayer K.F."/>
            <person name="Gouzy J."/>
            <person name="Schoof H."/>
            <person name="Van de Peer Y."/>
            <person name="Proost S."/>
            <person name="Cook D.R."/>
            <person name="Meyers B.C."/>
            <person name="Spannagl M."/>
            <person name="Cheung F."/>
            <person name="De Mita S."/>
            <person name="Krishnakumar V."/>
            <person name="Gundlach H."/>
            <person name="Zhou S."/>
            <person name="Mudge J."/>
            <person name="Bharti A.K."/>
            <person name="Murray J.D."/>
            <person name="Naoumkina M.A."/>
            <person name="Rosen B."/>
            <person name="Silverstein K.A."/>
            <person name="Tang H."/>
            <person name="Rombauts S."/>
            <person name="Zhao P.X."/>
            <person name="Zhou P."/>
            <person name="Barbe V."/>
            <person name="Bardou P."/>
            <person name="Bechner M."/>
            <person name="Bellec A."/>
            <person name="Berger A."/>
            <person name="Berges H."/>
            <person name="Bidwell S."/>
            <person name="Bisseling T."/>
            <person name="Choisne N."/>
            <person name="Couloux A."/>
            <person name="Denny R."/>
            <person name="Deshpande S."/>
            <person name="Dai X."/>
            <person name="Doyle J.J."/>
            <person name="Dudez A.M."/>
            <person name="Farmer A.D."/>
            <person name="Fouteau S."/>
            <person name="Franken C."/>
            <person name="Gibelin C."/>
            <person name="Gish J."/>
            <person name="Goldstein S."/>
            <person name="Gonzalez A.J."/>
            <person name="Green P.J."/>
            <person name="Hallab A."/>
            <person name="Hartog M."/>
            <person name="Hua A."/>
            <person name="Humphray S.J."/>
            <person name="Jeong D.H."/>
            <person name="Jing Y."/>
            <person name="Jocker A."/>
            <person name="Kenton S.M."/>
            <person name="Kim D.J."/>
            <person name="Klee K."/>
            <person name="Lai H."/>
            <person name="Lang C."/>
            <person name="Lin S."/>
            <person name="Macmil S.L."/>
            <person name="Magdelenat G."/>
            <person name="Matthews L."/>
            <person name="McCorrison J."/>
            <person name="Monaghan E.L."/>
            <person name="Mun J.H."/>
            <person name="Najar F.Z."/>
            <person name="Nicholson C."/>
            <person name="Noirot C."/>
            <person name="O'Bleness M."/>
            <person name="Paule C.R."/>
            <person name="Poulain J."/>
            <person name="Prion F."/>
            <person name="Qin B."/>
            <person name="Qu C."/>
            <person name="Retzel E.F."/>
            <person name="Riddle C."/>
            <person name="Sallet E."/>
            <person name="Samain S."/>
            <person name="Samson N."/>
            <person name="Sanders I."/>
            <person name="Saurat O."/>
            <person name="Scarpelli C."/>
            <person name="Schiex T."/>
            <person name="Segurens B."/>
            <person name="Severin A.J."/>
            <person name="Sherrier D.J."/>
            <person name="Shi R."/>
            <person name="Sims S."/>
            <person name="Singer S.R."/>
            <person name="Sinharoy S."/>
            <person name="Sterck L."/>
            <person name="Viollet A."/>
            <person name="Wang B.B."/>
            <person name="Wang K."/>
            <person name="Wang M."/>
            <person name="Wang X."/>
            <person name="Warfsmann J."/>
            <person name="Weissenbach J."/>
            <person name="White D.D."/>
            <person name="White J.D."/>
            <person name="Wiley G.B."/>
            <person name="Wincker P."/>
            <person name="Xing Y."/>
            <person name="Yang L."/>
            <person name="Yao Z."/>
            <person name="Ying F."/>
            <person name="Zhai J."/>
            <person name="Zhou L."/>
            <person name="Zuber A."/>
            <person name="Denarie J."/>
            <person name="Dixon R.A."/>
            <person name="May G.D."/>
            <person name="Schwartz D.C."/>
            <person name="Rogers J."/>
            <person name="Quetier F."/>
            <person name="Town C.D."/>
            <person name="Roe B.A."/>
        </authorList>
    </citation>
    <scope>NUCLEOTIDE SEQUENCE [LARGE SCALE GENOMIC DNA]</scope>
    <source>
        <strain evidence="2">A17</strain>
        <strain evidence="3 4">cv. Jemalong A17</strain>
    </source>
</reference>
<evidence type="ECO:0000313" key="2">
    <source>
        <dbReference type="EMBL" id="KEH26348.1"/>
    </source>
</evidence>
<reference evidence="3" key="3">
    <citation type="submission" date="2015-04" db="UniProtKB">
        <authorList>
            <consortium name="EnsemblPlants"/>
        </authorList>
    </citation>
    <scope>IDENTIFICATION</scope>
    <source>
        <strain evidence="3">cv. Jemalong A17</strain>
    </source>
</reference>
<gene>
    <name evidence="2" type="ordered locus">MTR_6g453310</name>
</gene>
<sequence>MRPSRSDWDVKTANQDLQKVHDLMGLEHGLTAGITRLYSTDEGRDASLSLKNDAVPKETNTTRDNPIEVKPETEENKNSNNGEAQNESSIPQTSTRGEERLNNQEDVADEINAKIIDDNDDDEEDEIDGKSLDDSVRKACNMGISFTQETILKWPEFFDGREASNAGLNNNDYVRTESVKKKCNSESVKTQCNVKQANVMDEENPEEQKLLESDTDFALEAIPLRSTKKRKKHDMLYSGGTYPERRRSRSVKKSKYLASLYDEAVYESNATKMQKDISNICMEHFT</sequence>